<comment type="similarity">
    <text evidence="2">Belongs to the HAD-like hydrolase superfamily. CbbY/CbbZ/Gph/YieH family.</text>
</comment>
<dbReference type="SUPFAM" id="SSF56784">
    <property type="entry name" value="HAD-like"/>
    <property type="match status" value="1"/>
</dbReference>
<comment type="cofactor">
    <cofactor evidence="1">
        <name>Mg(2+)</name>
        <dbReference type="ChEBI" id="CHEBI:18420"/>
    </cofactor>
</comment>
<dbReference type="PANTHER" id="PTHR46193:SF10">
    <property type="entry name" value="6-PHOSPHOGLUCONATE PHOSPHATASE"/>
    <property type="match status" value="1"/>
</dbReference>
<dbReference type="NCBIfam" id="TIGR01509">
    <property type="entry name" value="HAD-SF-IA-v3"/>
    <property type="match status" value="1"/>
</dbReference>
<dbReference type="GO" id="GO:0046872">
    <property type="term" value="F:metal ion binding"/>
    <property type="evidence" value="ECO:0007669"/>
    <property type="project" value="UniProtKB-KW"/>
</dbReference>
<evidence type="ECO:0008006" key="7">
    <source>
        <dbReference type="Google" id="ProtNLM"/>
    </source>
</evidence>
<dbReference type="Gene3D" id="3.40.50.1000">
    <property type="entry name" value="HAD superfamily/HAD-like"/>
    <property type="match status" value="1"/>
</dbReference>
<evidence type="ECO:0000256" key="3">
    <source>
        <dbReference type="ARBA" id="ARBA00022723"/>
    </source>
</evidence>
<dbReference type="SFLD" id="SFLDS00003">
    <property type="entry name" value="Haloacid_Dehalogenase"/>
    <property type="match status" value="1"/>
</dbReference>
<dbReference type="PRINTS" id="PR00413">
    <property type="entry name" value="HADHALOGNASE"/>
</dbReference>
<evidence type="ECO:0000256" key="2">
    <source>
        <dbReference type="ARBA" id="ARBA00006171"/>
    </source>
</evidence>
<dbReference type="Gene3D" id="1.10.150.240">
    <property type="entry name" value="Putative phosphatase, domain 2"/>
    <property type="match status" value="1"/>
</dbReference>
<dbReference type="InterPro" id="IPR023198">
    <property type="entry name" value="PGP-like_dom2"/>
</dbReference>
<dbReference type="EMBL" id="CP014646">
    <property type="protein sequence ID" value="AMO38492.1"/>
    <property type="molecule type" value="Genomic_DNA"/>
</dbReference>
<name>A0A127K997_9RHOO</name>
<sequence length="210" mass="22574">MKIDGVIFDCDGTLVDSEGLAVEIVLELLAEAGVRLSAAELMPRFHGRRFATVVDELCQAFPVLDAQALTAHFRARTPVVFRQRLKAMPGALALVSGLEIEKCVASNGPVSKIETCLAVTGLLPHFEGRIVSAFEVEAWKPDPRLIEVAAQRMGVAIDRCLLVEDSLPGVQAGLTAGARVVAYRMSDLQLGALVGRVTRIDELSDLQALL</sequence>
<protein>
    <recommendedName>
        <fullName evidence="7">Sugar transferase</fullName>
    </recommendedName>
</protein>
<dbReference type="GO" id="GO:0003824">
    <property type="term" value="F:catalytic activity"/>
    <property type="evidence" value="ECO:0007669"/>
    <property type="project" value="UniProtKB-ARBA"/>
</dbReference>
<dbReference type="Pfam" id="PF00702">
    <property type="entry name" value="Hydrolase"/>
    <property type="match status" value="1"/>
</dbReference>
<dbReference type="STRING" id="1134435.AC731_017010"/>
<evidence type="ECO:0000256" key="1">
    <source>
        <dbReference type="ARBA" id="ARBA00001946"/>
    </source>
</evidence>
<proteinExistence type="inferred from homology"/>
<evidence type="ECO:0000256" key="4">
    <source>
        <dbReference type="ARBA" id="ARBA00022842"/>
    </source>
</evidence>
<evidence type="ECO:0000313" key="6">
    <source>
        <dbReference type="Proteomes" id="UP000036902"/>
    </source>
</evidence>
<evidence type="ECO:0000313" key="5">
    <source>
        <dbReference type="EMBL" id="AMO38492.1"/>
    </source>
</evidence>
<keyword evidence="4" id="KW-0460">Magnesium</keyword>
<keyword evidence="3" id="KW-0479">Metal-binding</keyword>
<accession>A0A127K997</accession>
<dbReference type="RefSeq" id="WP_053085846.1">
    <property type="nucleotide sequence ID" value="NZ_CP014646.1"/>
</dbReference>
<dbReference type="InterPro" id="IPR023214">
    <property type="entry name" value="HAD_sf"/>
</dbReference>
<gene>
    <name evidence="5" type="ORF">AC731_017010</name>
</gene>
<dbReference type="Proteomes" id="UP000036902">
    <property type="component" value="Chromosome"/>
</dbReference>
<dbReference type="KEGG" id="thu:AC731_017010"/>
<dbReference type="InterPro" id="IPR036412">
    <property type="entry name" value="HAD-like_sf"/>
</dbReference>
<dbReference type="AlphaFoldDB" id="A0A127K997"/>
<dbReference type="SFLD" id="SFLDG01129">
    <property type="entry name" value="C1.5:_HAD__Beta-PGM__Phosphata"/>
    <property type="match status" value="1"/>
</dbReference>
<dbReference type="PANTHER" id="PTHR46193">
    <property type="entry name" value="6-PHOSPHOGLUCONATE PHOSPHATASE"/>
    <property type="match status" value="1"/>
</dbReference>
<dbReference type="InterPro" id="IPR051600">
    <property type="entry name" value="Beta-PGM-like"/>
</dbReference>
<dbReference type="InterPro" id="IPR006439">
    <property type="entry name" value="HAD-SF_hydro_IA"/>
</dbReference>
<keyword evidence="6" id="KW-1185">Reference proteome</keyword>
<reference evidence="6" key="1">
    <citation type="submission" date="2016-03" db="EMBL/GenBank/DDBJ databases">
        <authorList>
            <person name="Ma C."/>
            <person name="Zhou S."/>
            <person name="Yang G."/>
        </authorList>
    </citation>
    <scope>NUCLEOTIDE SEQUENCE [LARGE SCALE GENOMIC DNA]</scope>
    <source>
        <strain evidence="6">SgZ-1</strain>
    </source>
</reference>
<organism evidence="5 6">
    <name type="scientific">Thauera humireducens</name>
    <dbReference type="NCBI Taxonomy" id="1134435"/>
    <lineage>
        <taxon>Bacteria</taxon>
        <taxon>Pseudomonadati</taxon>
        <taxon>Pseudomonadota</taxon>
        <taxon>Betaproteobacteria</taxon>
        <taxon>Rhodocyclales</taxon>
        <taxon>Zoogloeaceae</taxon>
        <taxon>Thauera</taxon>
    </lineage>
</organism>